<protein>
    <submittedName>
        <fullName evidence="1">Uncharacterized protein</fullName>
    </submittedName>
</protein>
<accession>X1H8H4</accession>
<name>X1H8H4_9ZZZZ</name>
<organism evidence="1">
    <name type="scientific">marine sediment metagenome</name>
    <dbReference type="NCBI Taxonomy" id="412755"/>
    <lineage>
        <taxon>unclassified sequences</taxon>
        <taxon>metagenomes</taxon>
        <taxon>ecological metagenomes</taxon>
    </lineage>
</organism>
<dbReference type="AlphaFoldDB" id="X1H8H4"/>
<gene>
    <name evidence="1" type="ORF">S03H2_29642</name>
</gene>
<proteinExistence type="predicted"/>
<comment type="caution">
    <text evidence="1">The sequence shown here is derived from an EMBL/GenBank/DDBJ whole genome shotgun (WGS) entry which is preliminary data.</text>
</comment>
<evidence type="ECO:0000313" key="1">
    <source>
        <dbReference type="EMBL" id="GAH50149.1"/>
    </source>
</evidence>
<sequence>YREDDLNWEDSIDDLDNLETYNSLIFIHIYCHGSSTGGIDVPNGDTIARNCGASSDDYIESCEFADKIECLESNNIFVLVDTCNSGDFVLEYEKLERKDEPVFVMSSTDFDQLDSTYDAAMWFGDTKQWFDEYEDYLGSWGGAFSHYFFERLADGEDNIAAEYYASGDTYTYAYTYFEDTEENPLIQNSQCYDNLDTTWFG</sequence>
<feature type="non-terminal residue" evidence="1">
    <location>
        <position position="1"/>
    </location>
</feature>
<dbReference type="EMBL" id="BARU01017903">
    <property type="protein sequence ID" value="GAH50149.1"/>
    <property type="molecule type" value="Genomic_DNA"/>
</dbReference>
<reference evidence="1" key="1">
    <citation type="journal article" date="2014" name="Front. Microbiol.">
        <title>High frequency of phylogenetically diverse reductive dehalogenase-homologous genes in deep subseafloor sedimentary metagenomes.</title>
        <authorList>
            <person name="Kawai M."/>
            <person name="Futagami T."/>
            <person name="Toyoda A."/>
            <person name="Takaki Y."/>
            <person name="Nishi S."/>
            <person name="Hori S."/>
            <person name="Arai W."/>
            <person name="Tsubouchi T."/>
            <person name="Morono Y."/>
            <person name="Uchiyama I."/>
            <person name="Ito T."/>
            <person name="Fujiyama A."/>
            <person name="Inagaki F."/>
            <person name="Takami H."/>
        </authorList>
    </citation>
    <scope>NUCLEOTIDE SEQUENCE</scope>
    <source>
        <strain evidence="1">Expedition CK06-06</strain>
    </source>
</reference>